<keyword evidence="2" id="KW-0472">Membrane</keyword>
<keyword evidence="2" id="KW-0812">Transmembrane</keyword>
<feature type="transmembrane region" description="Helical" evidence="2">
    <location>
        <begin position="176"/>
        <end position="197"/>
    </location>
</feature>
<feature type="transmembrane region" description="Helical" evidence="2">
    <location>
        <begin position="494"/>
        <end position="518"/>
    </location>
</feature>
<feature type="transmembrane region" description="Helical" evidence="2">
    <location>
        <begin position="530"/>
        <end position="549"/>
    </location>
</feature>
<reference evidence="3" key="1">
    <citation type="submission" date="2021-04" db="EMBL/GenBank/DDBJ databases">
        <title>Phycicoccus avicenniae sp. nov., a novel endophytic actinomycetes isolated from branch of Avicennia mariana.</title>
        <authorList>
            <person name="Tuo L."/>
        </authorList>
    </citation>
    <scope>NUCLEOTIDE SEQUENCE</scope>
    <source>
        <strain evidence="3">BSK3Z-2</strain>
    </source>
</reference>
<feature type="transmembrane region" description="Helical" evidence="2">
    <location>
        <begin position="463"/>
        <end position="482"/>
    </location>
</feature>
<feature type="compositionally biased region" description="Pro residues" evidence="1">
    <location>
        <begin position="58"/>
        <end position="71"/>
    </location>
</feature>
<dbReference type="PANTHER" id="PTHR38434:SF1">
    <property type="entry name" value="BLL2549 PROTEIN"/>
    <property type="match status" value="1"/>
</dbReference>
<dbReference type="PANTHER" id="PTHR38434">
    <property type="entry name" value="BLL2549 PROTEIN"/>
    <property type="match status" value="1"/>
</dbReference>
<feature type="transmembrane region" description="Helical" evidence="2">
    <location>
        <begin position="325"/>
        <end position="344"/>
    </location>
</feature>
<feature type="transmembrane region" description="Helical" evidence="2">
    <location>
        <begin position="249"/>
        <end position="265"/>
    </location>
</feature>
<feature type="compositionally biased region" description="Low complexity" evidence="1">
    <location>
        <begin position="42"/>
        <end position="57"/>
    </location>
</feature>
<accession>A0A941HZ93</accession>
<gene>
    <name evidence="3" type="ORF">KC207_01575</name>
</gene>
<dbReference type="EMBL" id="JAGSNF010000001">
    <property type="protein sequence ID" value="MBR7741981.1"/>
    <property type="molecule type" value="Genomic_DNA"/>
</dbReference>
<dbReference type="Proteomes" id="UP000677016">
    <property type="component" value="Unassembled WGS sequence"/>
</dbReference>
<dbReference type="InterPro" id="IPR019286">
    <property type="entry name" value="DUF2339_TM"/>
</dbReference>
<keyword evidence="4" id="KW-1185">Reference proteome</keyword>
<organism evidence="3 4">
    <name type="scientific">Phycicoccus avicenniae</name>
    <dbReference type="NCBI Taxonomy" id="2828860"/>
    <lineage>
        <taxon>Bacteria</taxon>
        <taxon>Bacillati</taxon>
        <taxon>Actinomycetota</taxon>
        <taxon>Actinomycetes</taxon>
        <taxon>Micrococcales</taxon>
        <taxon>Intrasporangiaceae</taxon>
        <taxon>Phycicoccus</taxon>
    </lineage>
</organism>
<feature type="transmembrane region" description="Helical" evidence="2">
    <location>
        <begin position="561"/>
        <end position="584"/>
    </location>
</feature>
<evidence type="ECO:0000313" key="3">
    <source>
        <dbReference type="EMBL" id="MBR7741981.1"/>
    </source>
</evidence>
<evidence type="ECO:0000313" key="4">
    <source>
        <dbReference type="Proteomes" id="UP000677016"/>
    </source>
</evidence>
<feature type="transmembrane region" description="Helical" evidence="2">
    <location>
        <begin position="402"/>
        <end position="419"/>
    </location>
</feature>
<dbReference type="RefSeq" id="WP_211601132.1">
    <property type="nucleotide sequence ID" value="NZ_JAGSNF010000001.1"/>
</dbReference>
<evidence type="ECO:0000256" key="1">
    <source>
        <dbReference type="SAM" id="MobiDB-lite"/>
    </source>
</evidence>
<comment type="caution">
    <text evidence="3">The sequence shown here is derived from an EMBL/GenBank/DDBJ whole genome shotgun (WGS) entry which is preliminary data.</text>
</comment>
<name>A0A941HZ93_9MICO</name>
<protein>
    <submittedName>
        <fullName evidence="3">DUF2339 domain-containing protein</fullName>
    </submittedName>
</protein>
<dbReference type="AlphaFoldDB" id="A0A941HZ93"/>
<feature type="transmembrane region" description="Helical" evidence="2">
    <location>
        <begin position="136"/>
        <end position="156"/>
    </location>
</feature>
<feature type="transmembrane region" description="Helical" evidence="2">
    <location>
        <begin position="272"/>
        <end position="292"/>
    </location>
</feature>
<feature type="transmembrane region" description="Helical" evidence="2">
    <location>
        <begin position="203"/>
        <end position="220"/>
    </location>
</feature>
<feature type="transmembrane region" description="Helical" evidence="2">
    <location>
        <begin position="298"/>
        <end position="318"/>
    </location>
</feature>
<feature type="transmembrane region" description="Helical" evidence="2">
    <location>
        <begin position="426"/>
        <end position="443"/>
    </location>
</feature>
<proteinExistence type="predicted"/>
<feature type="transmembrane region" description="Helical" evidence="2">
    <location>
        <begin position="350"/>
        <end position="367"/>
    </location>
</feature>
<feature type="transmembrane region" description="Helical" evidence="2">
    <location>
        <begin position="227"/>
        <end position="243"/>
    </location>
</feature>
<feature type="transmembrane region" description="Helical" evidence="2">
    <location>
        <begin position="379"/>
        <end position="396"/>
    </location>
</feature>
<keyword evidence="2" id="KW-1133">Transmembrane helix</keyword>
<feature type="region of interest" description="Disordered" evidence="1">
    <location>
        <begin position="42"/>
        <end position="92"/>
    </location>
</feature>
<evidence type="ECO:0000256" key="2">
    <source>
        <dbReference type="SAM" id="Phobius"/>
    </source>
</evidence>
<feature type="transmembrane region" description="Helical" evidence="2">
    <location>
        <begin position="590"/>
        <end position="607"/>
    </location>
</feature>
<feature type="transmembrane region" description="Helical" evidence="2">
    <location>
        <begin position="107"/>
        <end position="130"/>
    </location>
</feature>
<sequence>MTTRDDVQRLETEFADAMQRMYVVGNGLARLRADLEQRPVAAAPARPVAHPAGGHPTPAHPVPHPAGPPRPAAAAASSGPGGHAGHPVAPAAPRLAPREPWYRREGAVTRVLAVSGAVVTLAGVAMLLVIAVRQGWFGPAARVTAGALLAALLGTLGTRGGARDRARGEAAGSAPVALVATGVAAALLDVVAVTVAYAWVPPVVGLLLCAAVAAAGLRVARTWSSDLLAVLVVVGTGVFAPVVAGEPGWVLSALLAVLAAAAWWARSDRPGGPLAVVRTVPVALSLLVAAVAGPTAVGPLLAVAVLTTAGTLAVAVGSPGRRADVASSVAVGIAVVPLVVAAAQSSGADTLAQATVAAALLLLAVAATRSPLGPLPGHLVGTLAAGGALAAVVAVVDGAPARLVGTGLLLLALGHAASAGAGRSRLGLWVGGGLSVLAVLAWLPRPVAAVSVGLTREQDLPVGFVDSCLVVALAAVLVWAVGRVPGLPGVVGTVVRTLGLGAALGATTTASVAVGTLAGLRLGSADAGFTAGHAVATVGWMVAAAALLLHSLERGPAAELALRLGLAVTALAVAKLFLFDLAALDGVVRSLAFLGTGLVLLATGSRYSRAWERSHPRASDPAAS</sequence>